<evidence type="ECO:0000313" key="6">
    <source>
        <dbReference type="Proteomes" id="UP000001025"/>
    </source>
</evidence>
<dbReference type="PANTHER" id="PTHR43280">
    <property type="entry name" value="ARAC-FAMILY TRANSCRIPTIONAL REGULATOR"/>
    <property type="match status" value="1"/>
</dbReference>
<keyword evidence="2" id="KW-0238">DNA-binding</keyword>
<name>Q7US19_RHOBA</name>
<evidence type="ECO:0000313" key="5">
    <source>
        <dbReference type="EMBL" id="CAD74165.1"/>
    </source>
</evidence>
<dbReference type="Pfam" id="PF12833">
    <property type="entry name" value="HTH_18"/>
    <property type="match status" value="1"/>
</dbReference>
<reference evidence="5 6" key="1">
    <citation type="journal article" date="2003" name="Proc. Natl. Acad. Sci. U.S.A.">
        <title>Complete genome sequence of the marine planctomycete Pirellula sp. strain 1.</title>
        <authorList>
            <person name="Gloeckner F.O."/>
            <person name="Kube M."/>
            <person name="Bauer M."/>
            <person name="Teeling H."/>
            <person name="Lombardot T."/>
            <person name="Ludwig W."/>
            <person name="Gade D."/>
            <person name="Beck A."/>
            <person name="Borzym K."/>
            <person name="Heitmann K."/>
            <person name="Rabus R."/>
            <person name="Schlesner H."/>
            <person name="Amann R."/>
            <person name="Reinhardt R."/>
        </authorList>
    </citation>
    <scope>NUCLEOTIDE SEQUENCE [LARGE SCALE GENOMIC DNA]</scope>
    <source>
        <strain evidence="6">DSM 10527 / NCIMB 13988 / SH1</strain>
    </source>
</reference>
<dbReference type="HOGENOM" id="CLU_000445_88_9_0"/>
<dbReference type="Proteomes" id="UP000001025">
    <property type="component" value="Chromosome"/>
</dbReference>
<keyword evidence="1" id="KW-0805">Transcription regulation</keyword>
<dbReference type="InterPro" id="IPR037923">
    <property type="entry name" value="HTH-like"/>
</dbReference>
<evidence type="ECO:0000256" key="2">
    <source>
        <dbReference type="ARBA" id="ARBA00023125"/>
    </source>
</evidence>
<sequence length="285" mass="31981">MQRISNGILRSMKQFDTTRPEFAPYGFTCERWTPVAMPRADRHSEIEVNFLASGSLTYLVGGHRDTIHAGQMGLFWAAVPHQIVEFDGDDPYFVVTLPLNEFMRSGIDADIVNRTLQGEVLISSVQDERDSASFQRWESDLASQDPALARAAQLEIQARLLRFAHDKSIGGTGEPMEDLSSADQLACYIARHFHQPLTSEAIANAVDLHPNYAMTLFRKTFGISITSFITQHRLSEAQRLLVTTNRSVLDVSLASGFQSLSRFNEVFRKACGCSPRKFRANHRVT</sequence>
<evidence type="ECO:0000256" key="1">
    <source>
        <dbReference type="ARBA" id="ARBA00023015"/>
    </source>
</evidence>
<dbReference type="EnsemblBacteria" id="CAD74165">
    <property type="protein sequence ID" value="CAD74165"/>
    <property type="gene ID" value="RB5308"/>
</dbReference>
<dbReference type="Gene3D" id="1.10.10.60">
    <property type="entry name" value="Homeodomain-like"/>
    <property type="match status" value="2"/>
</dbReference>
<dbReference type="InParanoid" id="Q7US19"/>
<gene>
    <name evidence="5" type="primary">melR</name>
    <name evidence="5" type="ordered locus">RB5308</name>
</gene>
<proteinExistence type="predicted"/>
<evidence type="ECO:0000256" key="3">
    <source>
        <dbReference type="ARBA" id="ARBA00023163"/>
    </source>
</evidence>
<dbReference type="STRING" id="243090.RB5308"/>
<keyword evidence="6" id="KW-1185">Reference proteome</keyword>
<accession>Q7US19</accession>
<dbReference type="GO" id="GO:0000976">
    <property type="term" value="F:transcription cis-regulatory region binding"/>
    <property type="evidence" value="ECO:0000318"/>
    <property type="project" value="GO_Central"/>
</dbReference>
<dbReference type="PATRIC" id="fig|243090.15.peg.2549"/>
<feature type="domain" description="HTH araC/xylS-type" evidence="4">
    <location>
        <begin position="183"/>
        <end position="281"/>
    </location>
</feature>
<dbReference type="GO" id="GO:0006355">
    <property type="term" value="P:regulation of DNA-templated transcription"/>
    <property type="evidence" value="ECO:0000318"/>
    <property type="project" value="GO_Central"/>
</dbReference>
<dbReference type="SUPFAM" id="SSF46689">
    <property type="entry name" value="Homeodomain-like"/>
    <property type="match status" value="2"/>
</dbReference>
<evidence type="ECO:0000259" key="4">
    <source>
        <dbReference type="PROSITE" id="PS01124"/>
    </source>
</evidence>
<dbReference type="InterPro" id="IPR018060">
    <property type="entry name" value="HTH_AraC"/>
</dbReference>
<organism evidence="5 6">
    <name type="scientific">Rhodopirellula baltica (strain DSM 10527 / NCIMB 13988 / SH1)</name>
    <dbReference type="NCBI Taxonomy" id="243090"/>
    <lineage>
        <taxon>Bacteria</taxon>
        <taxon>Pseudomonadati</taxon>
        <taxon>Planctomycetota</taxon>
        <taxon>Planctomycetia</taxon>
        <taxon>Pirellulales</taxon>
        <taxon>Pirellulaceae</taxon>
        <taxon>Rhodopirellula</taxon>
    </lineage>
</organism>
<dbReference type="PANTHER" id="PTHR43280:SF27">
    <property type="entry name" value="TRANSCRIPTIONAL REGULATOR MTLR"/>
    <property type="match status" value="1"/>
</dbReference>
<dbReference type="PROSITE" id="PS01124">
    <property type="entry name" value="HTH_ARAC_FAMILY_2"/>
    <property type="match status" value="1"/>
</dbReference>
<dbReference type="EMBL" id="BX294142">
    <property type="protein sequence ID" value="CAD74165.1"/>
    <property type="molecule type" value="Genomic_DNA"/>
</dbReference>
<dbReference type="InterPro" id="IPR018062">
    <property type="entry name" value="HTH_AraC-typ_CS"/>
</dbReference>
<dbReference type="SMART" id="SM00342">
    <property type="entry name" value="HTH_ARAC"/>
    <property type="match status" value="1"/>
</dbReference>
<dbReference type="AlphaFoldDB" id="Q7US19"/>
<dbReference type="KEGG" id="rba:RB5308"/>
<dbReference type="Gene3D" id="2.60.120.10">
    <property type="entry name" value="Jelly Rolls"/>
    <property type="match status" value="1"/>
</dbReference>
<dbReference type="eggNOG" id="COG2169">
    <property type="taxonomic scope" value="Bacteria"/>
</dbReference>
<dbReference type="OrthoDB" id="9799319at2"/>
<keyword evidence="3" id="KW-0804">Transcription</keyword>
<dbReference type="GO" id="GO:0003700">
    <property type="term" value="F:DNA-binding transcription factor activity"/>
    <property type="evidence" value="ECO:0000318"/>
    <property type="project" value="GO_Central"/>
</dbReference>
<dbReference type="InterPro" id="IPR009057">
    <property type="entry name" value="Homeodomain-like_sf"/>
</dbReference>
<dbReference type="FunCoup" id="Q7US19">
    <property type="interactions" value="15"/>
</dbReference>
<dbReference type="SUPFAM" id="SSF51215">
    <property type="entry name" value="Regulatory protein AraC"/>
    <property type="match status" value="1"/>
</dbReference>
<dbReference type="PROSITE" id="PS00041">
    <property type="entry name" value="HTH_ARAC_FAMILY_1"/>
    <property type="match status" value="1"/>
</dbReference>
<protein>
    <submittedName>
        <fullName evidence="5">Melibiose operon regulatory protein</fullName>
    </submittedName>
</protein>
<dbReference type="InterPro" id="IPR014710">
    <property type="entry name" value="RmlC-like_jellyroll"/>
</dbReference>